<keyword evidence="5" id="KW-0687">Ribonucleoprotein</keyword>
<evidence type="ECO:0000256" key="1">
    <source>
        <dbReference type="ARBA" id="ARBA00004173"/>
    </source>
</evidence>
<dbReference type="PANTHER" id="PTHR21396">
    <property type="entry name" value="39S RIBOSOMAL PROTEIN L43"/>
    <property type="match status" value="1"/>
</dbReference>
<dbReference type="InterPro" id="IPR039927">
    <property type="entry name" value="Ribosomal_mL43"/>
</dbReference>
<evidence type="ECO:0000259" key="7">
    <source>
        <dbReference type="SMART" id="SM00916"/>
    </source>
</evidence>
<comment type="similarity">
    <text evidence="2">Belongs to the mitochondrion-specific ribosomal protein mL43 family.</text>
</comment>
<evidence type="ECO:0000256" key="4">
    <source>
        <dbReference type="ARBA" id="ARBA00023128"/>
    </source>
</evidence>
<dbReference type="GO" id="GO:0032543">
    <property type="term" value="P:mitochondrial translation"/>
    <property type="evidence" value="ECO:0007669"/>
    <property type="project" value="InterPro"/>
</dbReference>
<evidence type="ECO:0000256" key="6">
    <source>
        <dbReference type="ARBA" id="ARBA00035188"/>
    </source>
</evidence>
<dbReference type="Pfam" id="PF05047">
    <property type="entry name" value="L51_S25_CI-B8"/>
    <property type="match status" value="1"/>
</dbReference>
<evidence type="ECO:0000313" key="9">
    <source>
        <dbReference type="Proteomes" id="UP001165122"/>
    </source>
</evidence>
<evidence type="ECO:0000256" key="2">
    <source>
        <dbReference type="ARBA" id="ARBA00006073"/>
    </source>
</evidence>
<dbReference type="AlphaFoldDB" id="A0A9W6ZUQ2"/>
<evidence type="ECO:0000313" key="8">
    <source>
        <dbReference type="EMBL" id="GMH57697.1"/>
    </source>
</evidence>
<sequence>MATHGQRQLLRLTLSYCPNGGSSSSFRSLLQSSPLIDFARAHPDLEIKTTVKPNHHPSLLGEYRTGWDKQIGCRGLNENDVLKKIAMLNNSSGRKITKIRGGHRTASCQGVWTPGLDLLNAKEFEIKEVVGS</sequence>
<name>A0A9W6ZUQ2_9STRA</name>
<proteinExistence type="inferred from homology"/>
<reference evidence="9" key="1">
    <citation type="journal article" date="2023" name="Commun. Biol.">
        <title>Genome analysis of Parmales, the sister group of diatoms, reveals the evolutionary specialization of diatoms from phago-mixotrophs to photoautotrophs.</title>
        <authorList>
            <person name="Ban H."/>
            <person name="Sato S."/>
            <person name="Yoshikawa S."/>
            <person name="Yamada K."/>
            <person name="Nakamura Y."/>
            <person name="Ichinomiya M."/>
            <person name="Sato N."/>
            <person name="Blanc-Mathieu R."/>
            <person name="Endo H."/>
            <person name="Kuwata A."/>
            <person name="Ogata H."/>
        </authorList>
    </citation>
    <scope>NUCLEOTIDE SEQUENCE [LARGE SCALE GENOMIC DNA]</scope>
    <source>
        <strain evidence="9">NIES 3700</strain>
    </source>
</reference>
<dbReference type="SMART" id="SM00916">
    <property type="entry name" value="L51_S25_CI-B8"/>
    <property type="match status" value="1"/>
</dbReference>
<keyword evidence="3" id="KW-0689">Ribosomal protein</keyword>
<gene>
    <name evidence="8" type="ORF">TrLO_g2575</name>
</gene>
<evidence type="ECO:0000256" key="5">
    <source>
        <dbReference type="ARBA" id="ARBA00023274"/>
    </source>
</evidence>
<protein>
    <recommendedName>
        <fullName evidence="6">Large ribosomal subunit protein mL43</fullName>
    </recommendedName>
</protein>
<keyword evidence="9" id="KW-1185">Reference proteome</keyword>
<dbReference type="InterPro" id="IPR007741">
    <property type="entry name" value="Ribosomal_mL43/mS25/NADH_DH"/>
</dbReference>
<dbReference type="Proteomes" id="UP001165122">
    <property type="component" value="Unassembled WGS sequence"/>
</dbReference>
<organism evidence="8 9">
    <name type="scientific">Triparma laevis f. longispina</name>
    <dbReference type="NCBI Taxonomy" id="1714387"/>
    <lineage>
        <taxon>Eukaryota</taxon>
        <taxon>Sar</taxon>
        <taxon>Stramenopiles</taxon>
        <taxon>Ochrophyta</taxon>
        <taxon>Bolidophyceae</taxon>
        <taxon>Parmales</taxon>
        <taxon>Triparmaceae</taxon>
        <taxon>Triparma</taxon>
    </lineage>
</organism>
<dbReference type="EMBL" id="BRXW01000471">
    <property type="protein sequence ID" value="GMH57697.1"/>
    <property type="molecule type" value="Genomic_DNA"/>
</dbReference>
<dbReference type="OrthoDB" id="88at2759"/>
<keyword evidence="4" id="KW-0496">Mitochondrion</keyword>
<comment type="caution">
    <text evidence="8">The sequence shown here is derived from an EMBL/GenBank/DDBJ whole genome shotgun (WGS) entry which is preliminary data.</text>
</comment>
<comment type="subcellular location">
    <subcellularLocation>
        <location evidence="1">Mitochondrion</location>
    </subcellularLocation>
</comment>
<dbReference type="GO" id="GO:0005762">
    <property type="term" value="C:mitochondrial large ribosomal subunit"/>
    <property type="evidence" value="ECO:0007669"/>
    <property type="project" value="TreeGrafter"/>
</dbReference>
<dbReference type="GO" id="GO:0003735">
    <property type="term" value="F:structural constituent of ribosome"/>
    <property type="evidence" value="ECO:0007669"/>
    <property type="project" value="InterPro"/>
</dbReference>
<evidence type="ECO:0000256" key="3">
    <source>
        <dbReference type="ARBA" id="ARBA00022980"/>
    </source>
</evidence>
<dbReference type="Gene3D" id="3.40.30.10">
    <property type="entry name" value="Glutaredoxin"/>
    <property type="match status" value="1"/>
</dbReference>
<dbReference type="InterPro" id="IPR036249">
    <property type="entry name" value="Thioredoxin-like_sf"/>
</dbReference>
<dbReference type="PANTHER" id="PTHR21396:SF2">
    <property type="entry name" value="LARGE RIBOSOMAL SUBUNIT PROTEIN ML43"/>
    <property type="match status" value="1"/>
</dbReference>
<feature type="domain" description="Ribosomal protein/NADH dehydrogenase" evidence="7">
    <location>
        <begin position="18"/>
        <end position="92"/>
    </location>
</feature>
<dbReference type="SUPFAM" id="SSF52833">
    <property type="entry name" value="Thioredoxin-like"/>
    <property type="match status" value="1"/>
</dbReference>
<accession>A0A9W6ZUQ2</accession>